<evidence type="ECO:0000259" key="2">
    <source>
        <dbReference type="Pfam" id="PF07833"/>
    </source>
</evidence>
<sequence length="430" mass="48191">MKKIIFTITLVLLLVMSSVVAFAQEEIIVAVDSNKVEFNSESGAPFIDQNNRTQVPFRATLEKFGATIDWNNDTRVAIATKGDITVEVPVDQNYILKNGEKIDTDTAAIIVNSKTYLPIRPVVEAFGSEIQWDEALNTVVITSTPIDAKKILMDSYTKSSEWKNYDGNIVMDMTMPIPGENGETVSMAMKMNMYMTAFTKPNKIKLTSDMTMDFAGQNIKQPVMDMYITIDADKFVTYMGMYDANGEITWTKSTIEDALLSELASYDIKANLELTEKYTKDVKYFGKYTDENGKTLLRIQNTLSGEIYSELLGKYIEQLAGSTNTQDIMTSEMLKSLGDFKFVLYIDEETGELVKYEMDLSSIYSSMFSGMADSEALSAEDKEALSMLKDMKATMIMNIININQSKDFEIPKEVLDAPEAPAIDEESVVE</sequence>
<evidence type="ECO:0000256" key="1">
    <source>
        <dbReference type="SAM" id="SignalP"/>
    </source>
</evidence>
<reference evidence="3 4" key="1">
    <citation type="submission" date="2021-03" db="EMBL/GenBank/DDBJ databases">
        <title>Genomic Encyclopedia of Type Strains, Phase IV (KMG-IV): sequencing the most valuable type-strain genomes for metagenomic binning, comparative biology and taxonomic classification.</title>
        <authorList>
            <person name="Goeker M."/>
        </authorList>
    </citation>
    <scope>NUCLEOTIDE SEQUENCE [LARGE SCALE GENOMIC DNA]</scope>
    <source>
        <strain evidence="3 4">DSM 24004</strain>
    </source>
</reference>
<evidence type="ECO:0000313" key="4">
    <source>
        <dbReference type="Proteomes" id="UP001519342"/>
    </source>
</evidence>
<dbReference type="SUPFAM" id="SSF55383">
    <property type="entry name" value="Copper amine oxidase, domain N"/>
    <property type="match status" value="1"/>
</dbReference>
<dbReference type="InterPro" id="IPR036582">
    <property type="entry name" value="Mao_N_sf"/>
</dbReference>
<dbReference type="InterPro" id="IPR012854">
    <property type="entry name" value="Cu_amine_oxidase-like_N"/>
</dbReference>
<keyword evidence="4" id="KW-1185">Reference proteome</keyword>
<dbReference type="EMBL" id="JAGGKS010000004">
    <property type="protein sequence ID" value="MBP1925832.1"/>
    <property type="molecule type" value="Genomic_DNA"/>
</dbReference>
<name>A0ABS4GDW2_9FIRM</name>
<proteinExistence type="predicted"/>
<dbReference type="Proteomes" id="UP001519342">
    <property type="component" value="Unassembled WGS sequence"/>
</dbReference>
<comment type="caution">
    <text evidence="3">The sequence shown here is derived from an EMBL/GenBank/DDBJ whole genome shotgun (WGS) entry which is preliminary data.</text>
</comment>
<dbReference type="Pfam" id="PF20316">
    <property type="entry name" value="DUF6612"/>
    <property type="match status" value="1"/>
</dbReference>
<feature type="signal peptide" evidence="1">
    <location>
        <begin position="1"/>
        <end position="23"/>
    </location>
</feature>
<dbReference type="InterPro" id="IPR046720">
    <property type="entry name" value="DUF6612"/>
</dbReference>
<organism evidence="3 4">
    <name type="scientific">Sedimentibacter acidaminivorans</name>
    <dbReference type="NCBI Taxonomy" id="913099"/>
    <lineage>
        <taxon>Bacteria</taxon>
        <taxon>Bacillati</taxon>
        <taxon>Bacillota</taxon>
        <taxon>Tissierellia</taxon>
        <taxon>Sedimentibacter</taxon>
    </lineage>
</organism>
<accession>A0ABS4GDW2</accession>
<keyword evidence="1" id="KW-0732">Signal</keyword>
<dbReference type="Gene3D" id="3.30.457.10">
    <property type="entry name" value="Copper amine oxidase-like, N-terminal domain"/>
    <property type="match status" value="1"/>
</dbReference>
<feature type="chain" id="PRO_5046704775" description="Copper amine oxidase-like N-terminal domain-containing protein" evidence="1">
    <location>
        <begin position="24"/>
        <end position="430"/>
    </location>
</feature>
<gene>
    <name evidence="3" type="ORF">J2Z76_001693</name>
</gene>
<protein>
    <recommendedName>
        <fullName evidence="2">Copper amine oxidase-like N-terminal domain-containing protein</fullName>
    </recommendedName>
</protein>
<evidence type="ECO:0000313" key="3">
    <source>
        <dbReference type="EMBL" id="MBP1925832.1"/>
    </source>
</evidence>
<dbReference type="Pfam" id="PF07833">
    <property type="entry name" value="Cu_amine_oxidN1"/>
    <property type="match status" value="1"/>
</dbReference>
<feature type="domain" description="Copper amine oxidase-like N-terminal" evidence="2">
    <location>
        <begin position="34"/>
        <end position="141"/>
    </location>
</feature>
<dbReference type="RefSeq" id="WP_209511572.1">
    <property type="nucleotide sequence ID" value="NZ_JAGGKS010000004.1"/>
</dbReference>